<feature type="transmembrane region" description="Helical" evidence="6">
    <location>
        <begin position="71"/>
        <end position="89"/>
    </location>
</feature>
<dbReference type="Pfam" id="PF03741">
    <property type="entry name" value="TerC"/>
    <property type="match status" value="1"/>
</dbReference>
<evidence type="ECO:0000256" key="3">
    <source>
        <dbReference type="ARBA" id="ARBA00022692"/>
    </source>
</evidence>
<feature type="transmembrane region" description="Helical" evidence="6">
    <location>
        <begin position="104"/>
        <end position="127"/>
    </location>
</feature>
<keyword evidence="8" id="KW-1185">Reference proteome</keyword>
<reference evidence="7 8" key="1">
    <citation type="submission" date="2021-03" db="EMBL/GenBank/DDBJ databases">
        <title>Genomic Encyclopedia of Type Strains, Phase IV (KMG-IV): sequencing the most valuable type-strain genomes for metagenomic binning, comparative biology and taxonomic classification.</title>
        <authorList>
            <person name="Goeker M."/>
        </authorList>
    </citation>
    <scope>NUCLEOTIDE SEQUENCE [LARGE SCALE GENOMIC DNA]</scope>
    <source>
        <strain evidence="7 8">DSM 14349</strain>
    </source>
</reference>
<evidence type="ECO:0000256" key="4">
    <source>
        <dbReference type="ARBA" id="ARBA00022989"/>
    </source>
</evidence>
<keyword evidence="5 6" id="KW-0472">Membrane</keyword>
<organism evidence="7 8">
    <name type="scientific">Paenibacillus turicensis</name>
    <dbReference type="NCBI Taxonomy" id="160487"/>
    <lineage>
        <taxon>Bacteria</taxon>
        <taxon>Bacillati</taxon>
        <taxon>Bacillota</taxon>
        <taxon>Bacilli</taxon>
        <taxon>Bacillales</taxon>
        <taxon>Paenibacillaceae</taxon>
        <taxon>Paenibacillus</taxon>
    </lineage>
</organism>
<feature type="transmembrane region" description="Helical" evidence="6">
    <location>
        <begin position="45"/>
        <end position="65"/>
    </location>
</feature>
<dbReference type="PANTHER" id="PTHR30238:SF4">
    <property type="entry name" value="SLL1022 PROTEIN"/>
    <property type="match status" value="1"/>
</dbReference>
<comment type="subcellular location">
    <subcellularLocation>
        <location evidence="1">Membrane</location>
        <topology evidence="1">Multi-pass membrane protein</topology>
    </subcellularLocation>
</comment>
<dbReference type="PANTHER" id="PTHR30238">
    <property type="entry name" value="MEMBRANE BOUND PREDICTED REDOX MODULATOR"/>
    <property type="match status" value="1"/>
</dbReference>
<keyword evidence="3 6" id="KW-0812">Transmembrane</keyword>
<evidence type="ECO:0000256" key="1">
    <source>
        <dbReference type="ARBA" id="ARBA00004141"/>
    </source>
</evidence>
<dbReference type="InterPro" id="IPR022301">
    <property type="entry name" value="Integral_membrane_YjbE"/>
</dbReference>
<evidence type="ECO:0000256" key="5">
    <source>
        <dbReference type="ARBA" id="ARBA00023136"/>
    </source>
</evidence>
<dbReference type="Proteomes" id="UP001519272">
    <property type="component" value="Unassembled WGS sequence"/>
</dbReference>
<evidence type="ECO:0000313" key="7">
    <source>
        <dbReference type="EMBL" id="MBP1904348.1"/>
    </source>
</evidence>
<dbReference type="EMBL" id="JAGGKG010000003">
    <property type="protein sequence ID" value="MBP1904348.1"/>
    <property type="molecule type" value="Genomic_DNA"/>
</dbReference>
<sequence length="232" mass="24958">MEVFSTTYFLALINIIFIDLILAGDNAIVIGMAARKLPQHLQKKAILFGTSGAILLRILATLVVVQLLSIPYLHAIGGLLLIFISYKVLTDDGNHDTITAKDSLWPAVGTIVVADAAMGLDNVIAVAGASQQHMGLVVIGLLISIPIVMWGSTLFIKIMDKLPWIAYVGAAILAYTAGKMITDELAFEAVFVDQLWLKYGFIAIVVVGVLLLGHHTQQKKAQKISQPVAGNK</sequence>
<dbReference type="NCBIfam" id="TIGR03717">
    <property type="entry name" value="R_switched_YjbE"/>
    <property type="match status" value="1"/>
</dbReference>
<dbReference type="InterPro" id="IPR005496">
    <property type="entry name" value="Integral_membrane_TerC"/>
</dbReference>
<comment type="caution">
    <text evidence="7">The sequence shown here is derived from an EMBL/GenBank/DDBJ whole genome shotgun (WGS) entry which is preliminary data.</text>
</comment>
<feature type="transmembrane region" description="Helical" evidence="6">
    <location>
        <begin position="133"/>
        <end position="152"/>
    </location>
</feature>
<accession>A0ABS4FPS9</accession>
<evidence type="ECO:0000256" key="6">
    <source>
        <dbReference type="SAM" id="Phobius"/>
    </source>
</evidence>
<gene>
    <name evidence="7" type="ORF">J2Z32_000965</name>
</gene>
<proteinExistence type="inferred from homology"/>
<keyword evidence="4 6" id="KW-1133">Transmembrane helix</keyword>
<name>A0ABS4FPS9_9BACL</name>
<protein>
    <submittedName>
        <fullName evidence="7">YjbE family integral membrane protein</fullName>
    </submittedName>
</protein>
<dbReference type="RefSeq" id="WP_210088027.1">
    <property type="nucleotide sequence ID" value="NZ_JAGGKG010000003.1"/>
</dbReference>
<feature type="transmembrane region" description="Helical" evidence="6">
    <location>
        <begin position="6"/>
        <end position="33"/>
    </location>
</feature>
<evidence type="ECO:0000256" key="2">
    <source>
        <dbReference type="ARBA" id="ARBA00007511"/>
    </source>
</evidence>
<comment type="similarity">
    <text evidence="2">Belongs to the TerC family.</text>
</comment>
<feature type="transmembrane region" description="Helical" evidence="6">
    <location>
        <begin position="194"/>
        <end position="213"/>
    </location>
</feature>
<evidence type="ECO:0000313" key="8">
    <source>
        <dbReference type="Proteomes" id="UP001519272"/>
    </source>
</evidence>
<feature type="transmembrane region" description="Helical" evidence="6">
    <location>
        <begin position="164"/>
        <end position="182"/>
    </location>
</feature>